<dbReference type="GO" id="GO:0050480">
    <property type="term" value="F:imidazolonepropionase activity"/>
    <property type="evidence" value="ECO:0007669"/>
    <property type="project" value="UniProtKB-EC"/>
</dbReference>
<keyword evidence="7" id="KW-0862">Zinc</keyword>
<protein>
    <recommendedName>
        <fullName evidence="2">imidazolonepropionase</fullName>
        <ecNumber evidence="2">3.5.2.7</ecNumber>
    </recommendedName>
</protein>
<dbReference type="Gene3D" id="3.20.20.140">
    <property type="entry name" value="Metal-dependent hydrolases"/>
    <property type="match status" value="1"/>
</dbReference>
<dbReference type="Pfam" id="PF07969">
    <property type="entry name" value="Amidohydro_3"/>
    <property type="match status" value="1"/>
</dbReference>
<dbReference type="InterPro" id="IPR032466">
    <property type="entry name" value="Metal_Hydrolase"/>
</dbReference>
<evidence type="ECO:0000256" key="8">
    <source>
        <dbReference type="ARBA" id="ARBA00023004"/>
    </source>
</evidence>
<dbReference type="AlphaFoldDB" id="A0A183C4M5"/>
<reference evidence="10" key="1">
    <citation type="submission" date="2013-12" db="EMBL/GenBank/DDBJ databases">
        <authorList>
            <person name="Aslett M."/>
        </authorList>
    </citation>
    <scope>NUCLEOTIDE SEQUENCE [LARGE SCALE GENOMIC DNA]</scope>
    <source>
        <strain evidence="10">Lindley</strain>
    </source>
</reference>
<evidence type="ECO:0000313" key="11">
    <source>
        <dbReference type="WBParaSite" id="GPLIN_000781900"/>
    </source>
</evidence>
<dbReference type="InterPro" id="IPR013108">
    <property type="entry name" value="Amidohydro_3"/>
</dbReference>
<keyword evidence="10" id="KW-1185">Reference proteome</keyword>
<keyword evidence="8" id="KW-0408">Iron</keyword>
<evidence type="ECO:0000256" key="6">
    <source>
        <dbReference type="ARBA" id="ARBA00022808"/>
    </source>
</evidence>
<dbReference type="EC" id="3.5.2.7" evidence="2"/>
<reference evidence="10" key="2">
    <citation type="submission" date="2014-05" db="EMBL/GenBank/DDBJ databases">
        <title>The genome and life-stage specific transcriptomes of Globodera pallida elucidate key aspects of plant parasitism by a cyst nematode.</title>
        <authorList>
            <person name="Cotton J.A."/>
            <person name="Lilley C.J."/>
            <person name="Jones L.M."/>
            <person name="Kikuchi T."/>
            <person name="Reid A.J."/>
            <person name="Thorpe P."/>
            <person name="Tsai I.J."/>
            <person name="Beasley H."/>
            <person name="Blok V."/>
            <person name="Cock P.J.A."/>
            <person name="Van den Akker S.E."/>
            <person name="Holroyd N."/>
            <person name="Hunt M."/>
            <person name="Mantelin S."/>
            <person name="Naghra H."/>
            <person name="Pain A."/>
            <person name="Palomares-Rius J.E."/>
            <person name="Zarowiecki M."/>
            <person name="Berriman M."/>
            <person name="Jones J.T."/>
            <person name="Urwin P.E."/>
        </authorList>
    </citation>
    <scope>NUCLEOTIDE SEQUENCE [LARGE SCALE GENOMIC DNA]</scope>
    <source>
        <strain evidence="10">Lindley</strain>
    </source>
</reference>
<evidence type="ECO:0000256" key="7">
    <source>
        <dbReference type="ARBA" id="ARBA00022833"/>
    </source>
</evidence>
<keyword evidence="3" id="KW-0963">Cytoplasm</keyword>
<feature type="domain" description="Amidohydrolase 3" evidence="9">
    <location>
        <begin position="46"/>
        <end position="159"/>
    </location>
</feature>
<evidence type="ECO:0000256" key="1">
    <source>
        <dbReference type="ARBA" id="ARBA00005023"/>
    </source>
</evidence>
<sequence>MEEKKRKRRCNRRSNESHLEECSPEGIHALSRSGTVAVLLPTTAYVLRLRPPPVREMIRAGVCLAVGSDFNPNAFCYAMPAVMNLACVQFRLSMPEALVSSTLHAAHSLGRGRTHGAIAVGRVADFVVLNKRNWEHLIYRMSAHHSIVSHVIKNGIIVYEKPN</sequence>
<accession>A0A183C4M5</accession>
<reference evidence="11" key="3">
    <citation type="submission" date="2016-06" db="UniProtKB">
        <authorList>
            <consortium name="WormBaseParasite"/>
        </authorList>
    </citation>
    <scope>IDENTIFICATION</scope>
</reference>
<keyword evidence="5" id="KW-0378">Hydrolase</keyword>
<evidence type="ECO:0000256" key="2">
    <source>
        <dbReference type="ARBA" id="ARBA00012864"/>
    </source>
</evidence>
<dbReference type="PANTHER" id="PTHR42752">
    <property type="entry name" value="IMIDAZOLONEPROPIONASE"/>
    <property type="match status" value="1"/>
</dbReference>
<evidence type="ECO:0000259" key="9">
    <source>
        <dbReference type="Pfam" id="PF07969"/>
    </source>
</evidence>
<dbReference type="GO" id="GO:0019556">
    <property type="term" value="P:L-histidine catabolic process to glutamate and formamide"/>
    <property type="evidence" value="ECO:0007669"/>
    <property type="project" value="InterPro"/>
</dbReference>
<organism evidence="10 11">
    <name type="scientific">Globodera pallida</name>
    <name type="common">Potato cyst nematode worm</name>
    <name type="synonym">Heterodera pallida</name>
    <dbReference type="NCBI Taxonomy" id="36090"/>
    <lineage>
        <taxon>Eukaryota</taxon>
        <taxon>Metazoa</taxon>
        <taxon>Ecdysozoa</taxon>
        <taxon>Nematoda</taxon>
        <taxon>Chromadorea</taxon>
        <taxon>Rhabditida</taxon>
        <taxon>Tylenchina</taxon>
        <taxon>Tylenchomorpha</taxon>
        <taxon>Tylenchoidea</taxon>
        <taxon>Heteroderidae</taxon>
        <taxon>Heteroderinae</taxon>
        <taxon>Globodera</taxon>
    </lineage>
</organism>
<keyword evidence="6" id="KW-0369">Histidine metabolism</keyword>
<dbReference type="PANTHER" id="PTHR42752:SF1">
    <property type="entry name" value="IMIDAZOLONEPROPIONASE-RELATED"/>
    <property type="match status" value="1"/>
</dbReference>
<dbReference type="WBParaSite" id="GPLIN_000781900">
    <property type="protein sequence ID" value="GPLIN_000781900"/>
    <property type="gene ID" value="GPLIN_000781900"/>
</dbReference>
<proteinExistence type="predicted"/>
<dbReference type="GO" id="GO:0046872">
    <property type="term" value="F:metal ion binding"/>
    <property type="evidence" value="ECO:0007669"/>
    <property type="project" value="UniProtKB-KW"/>
</dbReference>
<name>A0A183C4M5_GLOPA</name>
<evidence type="ECO:0000256" key="4">
    <source>
        <dbReference type="ARBA" id="ARBA00022723"/>
    </source>
</evidence>
<dbReference type="SUPFAM" id="SSF51556">
    <property type="entry name" value="Metallo-dependent hydrolases"/>
    <property type="match status" value="1"/>
</dbReference>
<evidence type="ECO:0000313" key="10">
    <source>
        <dbReference type="Proteomes" id="UP000050741"/>
    </source>
</evidence>
<evidence type="ECO:0000256" key="3">
    <source>
        <dbReference type="ARBA" id="ARBA00022490"/>
    </source>
</evidence>
<comment type="pathway">
    <text evidence="1">Amino-acid degradation.</text>
</comment>
<dbReference type="InterPro" id="IPR011059">
    <property type="entry name" value="Metal-dep_hydrolase_composite"/>
</dbReference>
<dbReference type="SUPFAM" id="SSF51338">
    <property type="entry name" value="Composite domain of metallo-dependent hydrolases"/>
    <property type="match status" value="1"/>
</dbReference>
<dbReference type="InterPro" id="IPR005920">
    <property type="entry name" value="HutI"/>
</dbReference>
<evidence type="ECO:0000256" key="5">
    <source>
        <dbReference type="ARBA" id="ARBA00022801"/>
    </source>
</evidence>
<keyword evidence="4" id="KW-0479">Metal-binding</keyword>
<dbReference type="Proteomes" id="UP000050741">
    <property type="component" value="Unassembled WGS sequence"/>
</dbReference>
<dbReference type="GO" id="GO:0005737">
    <property type="term" value="C:cytoplasm"/>
    <property type="evidence" value="ECO:0007669"/>
    <property type="project" value="InterPro"/>
</dbReference>